<dbReference type="PANTHER" id="PTHR47506:SF1">
    <property type="entry name" value="HTH-TYPE TRANSCRIPTIONAL REGULATOR YJDC"/>
    <property type="match status" value="1"/>
</dbReference>
<dbReference type="Gene3D" id="1.10.357.10">
    <property type="entry name" value="Tetracycline Repressor, domain 2"/>
    <property type="match status" value="1"/>
</dbReference>
<dbReference type="InterPro" id="IPR009057">
    <property type="entry name" value="Homeodomain-like_sf"/>
</dbReference>
<dbReference type="AlphaFoldDB" id="A0A2U3NFP2"/>
<dbReference type="STRING" id="1841859.GCA_900157385_03870"/>
<keyword evidence="3" id="KW-0804">Transcription</keyword>
<dbReference type="Proteomes" id="UP000241595">
    <property type="component" value="Unassembled WGS sequence"/>
</dbReference>
<keyword evidence="7" id="KW-1185">Reference proteome</keyword>
<dbReference type="EMBL" id="FTRV01000015">
    <property type="protein sequence ID" value="SPM30366.1"/>
    <property type="molecule type" value="Genomic_DNA"/>
</dbReference>
<protein>
    <recommendedName>
        <fullName evidence="5">HTH tetR-type domain-containing protein</fullName>
    </recommendedName>
</protein>
<dbReference type="Pfam" id="PF21351">
    <property type="entry name" value="TetR_C_41"/>
    <property type="match status" value="1"/>
</dbReference>
<dbReference type="SUPFAM" id="SSF46689">
    <property type="entry name" value="Homeodomain-like"/>
    <property type="match status" value="1"/>
</dbReference>
<dbReference type="InterPro" id="IPR049484">
    <property type="entry name" value="Rv0078-like_C"/>
</dbReference>
<evidence type="ECO:0000313" key="7">
    <source>
        <dbReference type="Proteomes" id="UP000241595"/>
    </source>
</evidence>
<evidence type="ECO:0000256" key="2">
    <source>
        <dbReference type="ARBA" id="ARBA00023125"/>
    </source>
</evidence>
<dbReference type="OrthoDB" id="9805134at2"/>
<accession>A0A2U3NFP2</accession>
<reference evidence="6 7" key="1">
    <citation type="submission" date="2017-01" db="EMBL/GenBank/DDBJ databases">
        <authorList>
            <consortium name="Urmite Genomes"/>
        </authorList>
    </citation>
    <scope>NUCLEOTIDE SEQUENCE [LARGE SCALE GENOMIC DNA]</scope>
    <source>
        <strain evidence="6 7">AB308</strain>
    </source>
</reference>
<dbReference type="Pfam" id="PF00440">
    <property type="entry name" value="TetR_N"/>
    <property type="match status" value="1"/>
</dbReference>
<feature type="domain" description="HTH tetR-type" evidence="5">
    <location>
        <begin position="13"/>
        <end position="73"/>
    </location>
</feature>
<dbReference type="GO" id="GO:0003677">
    <property type="term" value="F:DNA binding"/>
    <property type="evidence" value="ECO:0007669"/>
    <property type="project" value="UniProtKB-UniRule"/>
</dbReference>
<evidence type="ECO:0000256" key="1">
    <source>
        <dbReference type="ARBA" id="ARBA00023015"/>
    </source>
</evidence>
<evidence type="ECO:0000313" key="6">
    <source>
        <dbReference type="EMBL" id="SPM30366.1"/>
    </source>
</evidence>
<evidence type="ECO:0000256" key="3">
    <source>
        <dbReference type="ARBA" id="ARBA00023163"/>
    </source>
</evidence>
<keyword evidence="1" id="KW-0805">Transcription regulation</keyword>
<evidence type="ECO:0000256" key="4">
    <source>
        <dbReference type="PROSITE-ProRule" id="PRU00335"/>
    </source>
</evidence>
<proteinExistence type="predicted"/>
<dbReference type="RefSeq" id="WP_077101343.1">
    <property type="nucleotide sequence ID" value="NZ_LT717701.1"/>
</dbReference>
<evidence type="ECO:0000259" key="5">
    <source>
        <dbReference type="PROSITE" id="PS50977"/>
    </source>
</evidence>
<dbReference type="InterPro" id="IPR001647">
    <property type="entry name" value="HTH_TetR"/>
</dbReference>
<sequence>MATRSTRRARIAEATRRDILAAGREIFSQQAYSEATITQICYEASVTRGVLQHQFGSKLGLFVAVFESLQHDASVQISEAIDQHQDPREQARAGVAAFLDACTQPAYQTVVLKEGPAAMGWERWRERVAHCYADLVRAFVDMLAPAGQDEYASAILTATMRGVLTELSFQIAQSSDQALARDHGLLIVSCILNCFRATSPDSASPEPIRVGIGQLRAGASRYLDRVAAGETIDVLRRGRVVVSLQSTR</sequence>
<organism evidence="6 7">
    <name type="scientific">Mycobacterium terramassiliense</name>
    <dbReference type="NCBI Taxonomy" id="1841859"/>
    <lineage>
        <taxon>Bacteria</taxon>
        <taxon>Bacillati</taxon>
        <taxon>Actinomycetota</taxon>
        <taxon>Actinomycetes</taxon>
        <taxon>Mycobacteriales</taxon>
        <taxon>Mycobacteriaceae</taxon>
        <taxon>Mycobacterium</taxon>
    </lineage>
</organism>
<dbReference type="PANTHER" id="PTHR47506">
    <property type="entry name" value="TRANSCRIPTIONAL REGULATORY PROTEIN"/>
    <property type="match status" value="1"/>
</dbReference>
<name>A0A2U3NFP2_9MYCO</name>
<gene>
    <name evidence="6" type="ORF">MTAB308_3869</name>
</gene>
<dbReference type="Gene3D" id="3.40.1620.10">
    <property type="entry name" value="YefM-like domain"/>
    <property type="match status" value="1"/>
</dbReference>
<feature type="DNA-binding region" description="H-T-H motif" evidence="4">
    <location>
        <begin position="36"/>
        <end position="55"/>
    </location>
</feature>
<dbReference type="PROSITE" id="PS50977">
    <property type="entry name" value="HTH_TETR_2"/>
    <property type="match status" value="1"/>
</dbReference>
<keyword evidence="2 4" id="KW-0238">DNA-binding</keyword>